<evidence type="ECO:0000313" key="1">
    <source>
        <dbReference type="EMBL" id="MFD1219610.1"/>
    </source>
</evidence>
<proteinExistence type="predicted"/>
<dbReference type="EMBL" id="JBHTLU010000012">
    <property type="protein sequence ID" value="MFD1219610.1"/>
    <property type="molecule type" value="Genomic_DNA"/>
</dbReference>
<organism evidence="1 2">
    <name type="scientific">Paenibacillus vulneris</name>
    <dbReference type="NCBI Taxonomy" id="1133364"/>
    <lineage>
        <taxon>Bacteria</taxon>
        <taxon>Bacillati</taxon>
        <taxon>Bacillota</taxon>
        <taxon>Bacilli</taxon>
        <taxon>Bacillales</taxon>
        <taxon>Paenibacillaceae</taxon>
        <taxon>Paenibacillus</taxon>
    </lineage>
</organism>
<gene>
    <name evidence="1" type="ORF">ACFQ4B_05735</name>
</gene>
<sequence>MAHWIDEYPHELHANVLLLDNKIECWKVGDTKADEGYWPFKSRWKVDRMKTINMGSYDVMGLGDYKVETKTWTVNNRQEHNDVFTLHSKEWFKQWEHADDYKLGRAY</sequence>
<evidence type="ECO:0000313" key="2">
    <source>
        <dbReference type="Proteomes" id="UP001597180"/>
    </source>
</evidence>
<keyword evidence="2" id="KW-1185">Reference proteome</keyword>
<name>A0ABW3UJA8_9BACL</name>
<comment type="caution">
    <text evidence="1">The sequence shown here is derived from an EMBL/GenBank/DDBJ whole genome shotgun (WGS) entry which is preliminary data.</text>
</comment>
<protein>
    <submittedName>
        <fullName evidence="1">Uncharacterized protein</fullName>
    </submittedName>
</protein>
<accession>A0ABW3UJA8</accession>
<dbReference type="Proteomes" id="UP001597180">
    <property type="component" value="Unassembled WGS sequence"/>
</dbReference>
<dbReference type="RefSeq" id="WP_345594931.1">
    <property type="nucleotide sequence ID" value="NZ_BAABJG010000055.1"/>
</dbReference>
<reference evidence="2" key="1">
    <citation type="journal article" date="2019" name="Int. J. Syst. Evol. Microbiol.">
        <title>The Global Catalogue of Microorganisms (GCM) 10K type strain sequencing project: providing services to taxonomists for standard genome sequencing and annotation.</title>
        <authorList>
            <consortium name="The Broad Institute Genomics Platform"/>
            <consortium name="The Broad Institute Genome Sequencing Center for Infectious Disease"/>
            <person name="Wu L."/>
            <person name="Ma J."/>
        </authorList>
    </citation>
    <scope>NUCLEOTIDE SEQUENCE [LARGE SCALE GENOMIC DNA]</scope>
    <source>
        <strain evidence="2">CCUG 53270</strain>
    </source>
</reference>